<gene>
    <name evidence="1" type="ORF">C427_0069</name>
</gene>
<dbReference type="RefSeq" id="WP_007641997.1">
    <property type="nucleotide sequence ID" value="NC_020514.1"/>
</dbReference>
<dbReference type="KEGG" id="gps:C427_0069"/>
<dbReference type="AlphaFoldDB" id="K7ABI8"/>
<dbReference type="Proteomes" id="UP000011864">
    <property type="component" value="Chromosome"/>
</dbReference>
<protein>
    <recommendedName>
        <fullName evidence="3">Capsule assembly Wzi family protein</fullName>
    </recommendedName>
</protein>
<proteinExistence type="predicted"/>
<dbReference type="HOGENOM" id="CLU_042404_0_0_6"/>
<dbReference type="InterPro" id="IPR038636">
    <property type="entry name" value="Wzi_sf"/>
</dbReference>
<sequence>MHQDLQVLVEWGVLDASVSSYPVPWKGITEQLEKLQVNTLPSIPGIFAQRLKHYLQAHKKQKGQSVISLYGATDDSRFVGFNGVQAEKVKLNVTKEFYAGRWAGQISANHERGGESHFDQSFLAYQFGDWNLRVGSLNQWWGPAQSSSLIMSNNARPVPSISFSRSQAIRSENKWLRYLGPWFLTAQIGQLESQRAVPDTKLWMTRFNFSPVSGLELGLSWSAMWGGKGQPHSISDWFKVVTFQTECANGAATCDDALDSKLGNHLAGLDFKYTMMWFDRPFSIYGQRIGEDAVDYYRVTDNANLMGLSTYLWGNKVFIESSDTNVACSNAGTNEKNCYYEHETYQSGYRRYDRAIGSSFDSDAKMLTLGINKNFRDGDLFELVINQLTLNKDKQKPAPVLNGMSEEILRLSGFYQAAYGDWLVKLGASIERGEVDDADAKTDALVFAEIKYRLN</sequence>
<evidence type="ECO:0000313" key="1">
    <source>
        <dbReference type="EMBL" id="AGH42179.1"/>
    </source>
</evidence>
<accession>K7ABI8</accession>
<dbReference type="Pfam" id="PF14052">
    <property type="entry name" value="Caps_assemb_Wzi"/>
    <property type="match status" value="1"/>
</dbReference>
<evidence type="ECO:0008006" key="3">
    <source>
        <dbReference type="Google" id="ProtNLM"/>
    </source>
</evidence>
<dbReference type="EMBL" id="CP003837">
    <property type="protein sequence ID" value="AGH42179.1"/>
    <property type="molecule type" value="Genomic_DNA"/>
</dbReference>
<dbReference type="PATRIC" id="fig|1129794.4.peg.65"/>
<reference evidence="1 2" key="1">
    <citation type="journal article" date="2013" name="Genome Announc.">
        <title>Complete Genome Sequence of Glaciecola psychrophila Strain 170T.</title>
        <authorList>
            <person name="Yin J."/>
            <person name="Chen J."/>
            <person name="Liu G."/>
            <person name="Yu Y."/>
            <person name="Song L."/>
            <person name="Wang X."/>
            <person name="Qu X."/>
        </authorList>
    </citation>
    <scope>NUCLEOTIDE SEQUENCE [LARGE SCALE GENOMIC DNA]</scope>
    <source>
        <strain evidence="1 2">170</strain>
    </source>
</reference>
<evidence type="ECO:0000313" key="2">
    <source>
        <dbReference type="Proteomes" id="UP000011864"/>
    </source>
</evidence>
<name>K7ABI8_9ALTE</name>
<dbReference type="Gene3D" id="2.40.160.130">
    <property type="entry name" value="Capsule assembly protein Wzi"/>
    <property type="match status" value="1"/>
</dbReference>
<dbReference type="OrthoDB" id="101884at2"/>
<organism evidence="1 2">
    <name type="scientific">Paraglaciecola psychrophila 170</name>
    <dbReference type="NCBI Taxonomy" id="1129794"/>
    <lineage>
        <taxon>Bacteria</taxon>
        <taxon>Pseudomonadati</taxon>
        <taxon>Pseudomonadota</taxon>
        <taxon>Gammaproteobacteria</taxon>
        <taxon>Alteromonadales</taxon>
        <taxon>Alteromonadaceae</taxon>
        <taxon>Paraglaciecola</taxon>
    </lineage>
</organism>
<dbReference type="eggNOG" id="ENOG502Z9E6">
    <property type="taxonomic scope" value="Bacteria"/>
</dbReference>
<dbReference type="STRING" id="1129794.C427_0069"/>
<keyword evidence="2" id="KW-1185">Reference proteome</keyword>
<dbReference type="InterPro" id="IPR026950">
    <property type="entry name" value="Caps_assemb_Wzi"/>
</dbReference>